<evidence type="ECO:0000256" key="1">
    <source>
        <dbReference type="SAM" id="Phobius"/>
    </source>
</evidence>
<gene>
    <name evidence="2" type="ORF">S01H4_24848</name>
</gene>
<dbReference type="AlphaFoldDB" id="X1BWL5"/>
<protein>
    <recommendedName>
        <fullName evidence="3">DUF998 domain-containing protein</fullName>
    </recommendedName>
</protein>
<feature type="transmembrane region" description="Helical" evidence="1">
    <location>
        <begin position="69"/>
        <end position="92"/>
    </location>
</feature>
<accession>X1BWL5</accession>
<keyword evidence="1" id="KW-1133">Transmembrane helix</keyword>
<dbReference type="EMBL" id="BART01011742">
    <property type="protein sequence ID" value="GAG88568.1"/>
    <property type="molecule type" value="Genomic_DNA"/>
</dbReference>
<evidence type="ECO:0000313" key="2">
    <source>
        <dbReference type="EMBL" id="GAG88568.1"/>
    </source>
</evidence>
<organism evidence="2">
    <name type="scientific">marine sediment metagenome</name>
    <dbReference type="NCBI Taxonomy" id="412755"/>
    <lineage>
        <taxon>unclassified sequences</taxon>
        <taxon>metagenomes</taxon>
        <taxon>ecological metagenomes</taxon>
    </lineage>
</organism>
<feature type="transmembrane region" description="Helical" evidence="1">
    <location>
        <begin position="137"/>
        <end position="156"/>
    </location>
</feature>
<keyword evidence="1" id="KW-0472">Membrane</keyword>
<keyword evidence="1" id="KW-0812">Transmembrane</keyword>
<feature type="transmembrane region" description="Helical" evidence="1">
    <location>
        <begin position="12"/>
        <end position="33"/>
    </location>
</feature>
<reference evidence="2" key="1">
    <citation type="journal article" date="2014" name="Front. Microbiol.">
        <title>High frequency of phylogenetically diverse reductive dehalogenase-homologous genes in deep subseafloor sedimentary metagenomes.</title>
        <authorList>
            <person name="Kawai M."/>
            <person name="Futagami T."/>
            <person name="Toyoda A."/>
            <person name="Takaki Y."/>
            <person name="Nishi S."/>
            <person name="Hori S."/>
            <person name="Arai W."/>
            <person name="Tsubouchi T."/>
            <person name="Morono Y."/>
            <person name="Uchiyama I."/>
            <person name="Ito T."/>
            <person name="Fujiyama A."/>
            <person name="Inagaki F."/>
            <person name="Takami H."/>
        </authorList>
    </citation>
    <scope>NUCLEOTIDE SEQUENCE</scope>
    <source>
        <strain evidence="2">Expedition CK06-06</strain>
    </source>
</reference>
<name>X1BWL5_9ZZZZ</name>
<feature type="non-terminal residue" evidence="2">
    <location>
        <position position="157"/>
    </location>
</feature>
<comment type="caution">
    <text evidence="2">The sequence shown here is derived from an EMBL/GenBank/DDBJ whole genome shotgun (WGS) entry which is preliminary data.</text>
</comment>
<feature type="transmembrane region" description="Helical" evidence="1">
    <location>
        <begin position="104"/>
        <end position="125"/>
    </location>
</feature>
<evidence type="ECO:0008006" key="3">
    <source>
        <dbReference type="Google" id="ProtNLM"/>
    </source>
</evidence>
<sequence>MISKTNLKKWSCALNIIGCIQFIILTSIAMFFYKGGTYIDSSTSRYVFWYNYFSDLGRTVAHSGISNTFSFILFTVTLSIWGAFQIPFYIIFPSFFRSSKRLKKFYFTGSILGILTGIFYIGIAFTPSDITNLLHDIFVFLGFGSILLSIILYAIVI</sequence>
<proteinExistence type="predicted"/>